<keyword evidence="7" id="KW-0762">Sugar transport</keyword>
<evidence type="ECO:0000256" key="3">
    <source>
        <dbReference type="ARBA" id="ARBA00022448"/>
    </source>
</evidence>
<keyword evidence="4" id="KW-1003">Cell membrane</keyword>
<dbReference type="GO" id="GO:0140359">
    <property type="term" value="F:ABC-type transporter activity"/>
    <property type="evidence" value="ECO:0007669"/>
    <property type="project" value="InterPro"/>
</dbReference>
<reference evidence="11 12" key="1">
    <citation type="submission" date="2018-11" db="EMBL/GenBank/DDBJ databases">
        <title>Complete Genome Sequence of Vbrio mediterranei 117-T6: a Potential Pathogen Bacteria Isolated from the Conchocelis of Pyropia.</title>
        <authorList>
            <person name="Liu Q."/>
        </authorList>
    </citation>
    <scope>NUCLEOTIDE SEQUENCE [LARGE SCALE GENOMIC DNA]</scope>
    <source>
        <strain evidence="11 12">117-T6</strain>
    </source>
</reference>
<dbReference type="GO" id="GO:0005886">
    <property type="term" value="C:plasma membrane"/>
    <property type="evidence" value="ECO:0007669"/>
    <property type="project" value="UniProtKB-SubCell"/>
</dbReference>
<dbReference type="InterPro" id="IPR013525">
    <property type="entry name" value="ABC2_TM"/>
</dbReference>
<evidence type="ECO:0000313" key="11">
    <source>
        <dbReference type="EMBL" id="AYV21228.1"/>
    </source>
</evidence>
<evidence type="ECO:0000256" key="4">
    <source>
        <dbReference type="ARBA" id="ARBA00022475"/>
    </source>
</evidence>
<feature type="transmembrane region" description="Helical" evidence="9">
    <location>
        <begin position="123"/>
        <end position="142"/>
    </location>
</feature>
<evidence type="ECO:0000313" key="12">
    <source>
        <dbReference type="Proteomes" id="UP000279760"/>
    </source>
</evidence>
<organism evidence="11 12">
    <name type="scientific">Vibrio mediterranei</name>
    <dbReference type="NCBI Taxonomy" id="689"/>
    <lineage>
        <taxon>Bacteria</taxon>
        <taxon>Pseudomonadati</taxon>
        <taxon>Pseudomonadota</taxon>
        <taxon>Gammaproteobacteria</taxon>
        <taxon>Vibrionales</taxon>
        <taxon>Vibrionaceae</taxon>
        <taxon>Vibrio</taxon>
    </lineage>
</organism>
<proteinExistence type="inferred from homology"/>
<feature type="transmembrane region" description="Helical" evidence="9">
    <location>
        <begin position="82"/>
        <end position="102"/>
    </location>
</feature>
<evidence type="ECO:0000256" key="9">
    <source>
        <dbReference type="SAM" id="Phobius"/>
    </source>
</evidence>
<evidence type="ECO:0000256" key="5">
    <source>
        <dbReference type="ARBA" id="ARBA00022692"/>
    </source>
</evidence>
<keyword evidence="6 9" id="KW-1133">Transmembrane helix</keyword>
<feature type="transmembrane region" description="Helical" evidence="9">
    <location>
        <begin position="44"/>
        <end position="62"/>
    </location>
</feature>
<comment type="similarity">
    <text evidence="2">Belongs to the ABC-2 integral membrane protein family.</text>
</comment>
<dbReference type="Pfam" id="PF01061">
    <property type="entry name" value="ABC2_membrane"/>
    <property type="match status" value="1"/>
</dbReference>
<sequence length="265" mass="30623">MKHIPLKHDENNDLKVGFAAYYVWGILGWHDIKQRYRRSIIGPFWFTLSTLVMVGVLGVLYSELLGQDITDYLPYLGVGLVVWQYISTNINEACSTFINSSYVIKQVRLPMTVHIVRVCWRNLVILMHSLPVVILIMIAMGHKLSFEFLLVIPGIALLFLNLVWMSLVSAILCTRYRDVLPIVGNIIQVAFFFTPIMWSKDLLKDRAWAVDINVFHHMIEIIRAPILGHQVVLVSWLVNIIMIVVGFIIAQVLLMKYRNRIAYWL</sequence>
<name>A0A3G4VBG5_9VIBR</name>
<feature type="transmembrane region" description="Helical" evidence="9">
    <location>
        <begin position="233"/>
        <end position="254"/>
    </location>
</feature>
<gene>
    <name evidence="11" type="ORF">ECB94_07935</name>
</gene>
<evidence type="ECO:0000256" key="8">
    <source>
        <dbReference type="ARBA" id="ARBA00023136"/>
    </source>
</evidence>
<evidence type="ECO:0000256" key="1">
    <source>
        <dbReference type="ARBA" id="ARBA00004651"/>
    </source>
</evidence>
<keyword evidence="8 9" id="KW-0472">Membrane</keyword>
<dbReference type="Proteomes" id="UP000279760">
    <property type="component" value="Chromosome 1"/>
</dbReference>
<dbReference type="RefSeq" id="WP_124940391.1">
    <property type="nucleotide sequence ID" value="NZ_CP033577.1"/>
</dbReference>
<feature type="transmembrane region" description="Helical" evidence="9">
    <location>
        <begin position="179"/>
        <end position="198"/>
    </location>
</feature>
<feature type="domain" description="ABC-2 type transporter transmembrane" evidence="10">
    <location>
        <begin position="24"/>
        <end position="224"/>
    </location>
</feature>
<keyword evidence="7" id="KW-0625">Polysaccharide transport</keyword>
<evidence type="ECO:0000256" key="2">
    <source>
        <dbReference type="ARBA" id="ARBA00007783"/>
    </source>
</evidence>
<comment type="subcellular location">
    <subcellularLocation>
        <location evidence="1">Cell membrane</location>
        <topology evidence="1">Multi-pass membrane protein</topology>
    </subcellularLocation>
</comment>
<keyword evidence="3" id="KW-0813">Transport</keyword>
<dbReference type="GO" id="GO:0015920">
    <property type="term" value="P:lipopolysaccharide transport"/>
    <property type="evidence" value="ECO:0007669"/>
    <property type="project" value="TreeGrafter"/>
</dbReference>
<dbReference type="PANTHER" id="PTHR30413:SF10">
    <property type="entry name" value="CAPSULE POLYSACCHARIDE EXPORT INNER-MEMBRANE PROTEIN CTRC"/>
    <property type="match status" value="1"/>
</dbReference>
<dbReference type="AlphaFoldDB" id="A0A3G4VBG5"/>
<dbReference type="GO" id="GO:0015774">
    <property type="term" value="P:polysaccharide transport"/>
    <property type="evidence" value="ECO:0007669"/>
    <property type="project" value="UniProtKB-KW"/>
</dbReference>
<evidence type="ECO:0000256" key="6">
    <source>
        <dbReference type="ARBA" id="ARBA00022989"/>
    </source>
</evidence>
<feature type="transmembrane region" description="Helical" evidence="9">
    <location>
        <begin position="148"/>
        <end position="172"/>
    </location>
</feature>
<evidence type="ECO:0000259" key="10">
    <source>
        <dbReference type="Pfam" id="PF01061"/>
    </source>
</evidence>
<evidence type="ECO:0000256" key="7">
    <source>
        <dbReference type="ARBA" id="ARBA00023047"/>
    </source>
</evidence>
<dbReference type="EMBL" id="CP033577">
    <property type="protein sequence ID" value="AYV21228.1"/>
    <property type="molecule type" value="Genomic_DNA"/>
</dbReference>
<dbReference type="PANTHER" id="PTHR30413">
    <property type="entry name" value="INNER MEMBRANE TRANSPORT PERMEASE"/>
    <property type="match status" value="1"/>
</dbReference>
<accession>A0A3G4VBG5</accession>
<keyword evidence="5 9" id="KW-0812">Transmembrane</keyword>
<protein>
    <submittedName>
        <fullName evidence="11">ABC transporter permease</fullName>
    </submittedName>
</protein>